<feature type="domain" description="DUF4283" evidence="3">
    <location>
        <begin position="218"/>
        <end position="302"/>
    </location>
</feature>
<dbReference type="PANTHER" id="PTHR34427:SF5">
    <property type="entry name" value="DUF4283 DOMAIN-CONTAINING PROTEIN"/>
    <property type="match status" value="1"/>
</dbReference>
<evidence type="ECO:0000313" key="5">
    <source>
        <dbReference type="Proteomes" id="UP000288805"/>
    </source>
</evidence>
<proteinExistence type="predicted"/>
<evidence type="ECO:0000259" key="3">
    <source>
        <dbReference type="Pfam" id="PF14111"/>
    </source>
</evidence>
<dbReference type="AlphaFoldDB" id="A0A438HVZ9"/>
<comment type="caution">
    <text evidence="4">The sequence shown here is derived from an EMBL/GenBank/DDBJ whole genome shotgun (WGS) entry which is preliminary data.</text>
</comment>
<accession>A0A438HVZ9</accession>
<evidence type="ECO:0000256" key="1">
    <source>
        <dbReference type="SAM" id="MobiDB-lite"/>
    </source>
</evidence>
<dbReference type="InterPro" id="IPR025558">
    <property type="entry name" value="DUF4283"/>
</dbReference>
<evidence type="ECO:0000259" key="2">
    <source>
        <dbReference type="Pfam" id="PF03372"/>
    </source>
</evidence>
<gene>
    <name evidence="4" type="ORF">CK203_033094</name>
</gene>
<feature type="compositionally biased region" description="Basic and acidic residues" evidence="1">
    <location>
        <begin position="1"/>
        <end position="19"/>
    </location>
</feature>
<dbReference type="Proteomes" id="UP000288805">
    <property type="component" value="Unassembled WGS sequence"/>
</dbReference>
<dbReference type="InterPro" id="IPR005135">
    <property type="entry name" value="Endo/exonuclease/phosphatase"/>
</dbReference>
<sequence>MEERERVRERKIARERESGGDEGSTEIAEGVSHARPGKNVKKGGFGVESKRFEVEVEERRGRLHATIVERKGGISSWVRLGPVSLGIVLECLILSIEDVRMGRWVREWKENGRVYSLTRDYNRGGCFLRLGVADLERKRFSVFIPKGRGAKGGWASMVEILRSLGCEEGSINKQKEDVSRSKPNMAKTYMEATKVAKEKERTAVRVEVTKEEVGRNLSKLDHCIVGTWNHNAAKGDDLRGWGTQLARIWRLKGNLGLAKMERGKVLMEFELPAEAEQVSKMGSISLGGLFLRLEKWSPETGCLKEGERSNEAWVRVVGLPVSLWERDILRKIGDACGGLLAIDHQTEKMEELQWARLLVKRNGESPPSLVEVWVEGSCYAVTLWWEIRPVMKFPTTEKRGKAVASAVEEGGDASARAGERVTVAMEGSRLEDFLLTADGTQRQSSRSGQPSDPSRSEDGPPGGPHASGGLGLLGQAMLSRGSKASKSPGPSPLGPVLSGSGKPKEKAGPSSLLKGDGPEFQSPSSPVSFRAQAEKGLSAAVRNRSPLKGPDAAISTFWVKDGQWGLCRDETQWGGISRTDCALLEEDARYDNALSSSGMVALDPSSPFFSSFGRTPLKESFDRSGVLVDSTKGDSLCNGTGYSEQFVGKCWDLVEISNDSMEVNRKALCLARPISQEEGGWVEERWEEVIWLGGEEEKGYCARKRVPNYGSPMKIRLLSWNVRGVNDSSKRKVIKAMIRNQKVDLFCIQETKIQSMNEGLVRSLGSGRFLDWGALDAQGAAGGILICWDKRTLEILEMEMGQFTISCRLRNVEDGKTWIFTGVYGPFSKEDRETLWGELGAIRGIWDDPWCVGGDFNVTLNLGERSNQGRLTGAMRRFAQVVDDLELLDIPLQGGWLLGVGEGITKLGLDWTGL</sequence>
<dbReference type="InterPro" id="IPR036691">
    <property type="entry name" value="Endo/exonu/phosph_ase_sf"/>
</dbReference>
<protein>
    <submittedName>
        <fullName evidence="4">Uncharacterized protein</fullName>
    </submittedName>
</protein>
<feature type="region of interest" description="Disordered" evidence="1">
    <location>
        <begin position="1"/>
        <end position="42"/>
    </location>
</feature>
<feature type="domain" description="Endonuclease/exonuclease/phosphatase" evidence="2">
    <location>
        <begin position="718"/>
        <end position="874"/>
    </location>
</feature>
<dbReference type="Pfam" id="PF03372">
    <property type="entry name" value="Exo_endo_phos"/>
    <property type="match status" value="1"/>
</dbReference>
<feature type="compositionally biased region" description="Polar residues" evidence="1">
    <location>
        <begin position="438"/>
        <end position="453"/>
    </location>
</feature>
<evidence type="ECO:0000313" key="4">
    <source>
        <dbReference type="EMBL" id="RVW88629.1"/>
    </source>
</evidence>
<dbReference type="Gene3D" id="3.60.10.10">
    <property type="entry name" value="Endonuclease/exonuclease/phosphatase"/>
    <property type="match status" value="1"/>
</dbReference>
<reference evidence="4 5" key="1">
    <citation type="journal article" date="2018" name="PLoS Genet.">
        <title>Population sequencing reveals clonal diversity and ancestral inbreeding in the grapevine cultivar Chardonnay.</title>
        <authorList>
            <person name="Roach M.J."/>
            <person name="Johnson D.L."/>
            <person name="Bohlmann J."/>
            <person name="van Vuuren H.J."/>
            <person name="Jones S.J."/>
            <person name="Pretorius I.S."/>
            <person name="Schmidt S.A."/>
            <person name="Borneman A.R."/>
        </authorList>
    </citation>
    <scope>NUCLEOTIDE SEQUENCE [LARGE SCALE GENOMIC DNA]</scope>
    <source>
        <strain evidence="5">cv. Chardonnay</strain>
        <tissue evidence="4">Leaf</tissue>
    </source>
</reference>
<name>A0A438HVZ9_VITVI</name>
<dbReference type="GO" id="GO:0003824">
    <property type="term" value="F:catalytic activity"/>
    <property type="evidence" value="ECO:0007669"/>
    <property type="project" value="InterPro"/>
</dbReference>
<feature type="region of interest" description="Disordered" evidence="1">
    <location>
        <begin position="434"/>
        <end position="533"/>
    </location>
</feature>
<organism evidence="4 5">
    <name type="scientific">Vitis vinifera</name>
    <name type="common">Grape</name>
    <dbReference type="NCBI Taxonomy" id="29760"/>
    <lineage>
        <taxon>Eukaryota</taxon>
        <taxon>Viridiplantae</taxon>
        <taxon>Streptophyta</taxon>
        <taxon>Embryophyta</taxon>
        <taxon>Tracheophyta</taxon>
        <taxon>Spermatophyta</taxon>
        <taxon>Magnoliopsida</taxon>
        <taxon>eudicotyledons</taxon>
        <taxon>Gunneridae</taxon>
        <taxon>Pentapetalae</taxon>
        <taxon>rosids</taxon>
        <taxon>Vitales</taxon>
        <taxon>Vitaceae</taxon>
        <taxon>Viteae</taxon>
        <taxon>Vitis</taxon>
    </lineage>
</organism>
<dbReference type="SUPFAM" id="SSF56219">
    <property type="entry name" value="DNase I-like"/>
    <property type="match status" value="1"/>
</dbReference>
<dbReference type="EMBL" id="QGNW01000172">
    <property type="protein sequence ID" value="RVW88629.1"/>
    <property type="molecule type" value="Genomic_DNA"/>
</dbReference>
<dbReference type="Pfam" id="PF14111">
    <property type="entry name" value="DUF4283"/>
    <property type="match status" value="1"/>
</dbReference>
<feature type="compositionally biased region" description="Low complexity" evidence="1">
    <location>
        <begin position="479"/>
        <end position="501"/>
    </location>
</feature>
<dbReference type="PANTHER" id="PTHR34427">
    <property type="entry name" value="DUF4283 DOMAIN PROTEIN"/>
    <property type="match status" value="1"/>
</dbReference>